<keyword evidence="7" id="KW-0560">Oxidoreductase</keyword>
<dbReference type="Pfam" id="PF01593">
    <property type="entry name" value="Amino_oxidase"/>
    <property type="match status" value="1"/>
</dbReference>
<dbReference type="EMBL" id="JYNX01000031">
    <property type="protein sequence ID" value="KMO81467.1"/>
    <property type="molecule type" value="Genomic_DNA"/>
</dbReference>
<dbReference type="SUPFAM" id="SSF51905">
    <property type="entry name" value="FAD/NAD(P)-binding domain"/>
    <property type="match status" value="1"/>
</dbReference>
<dbReference type="InterPro" id="IPR002937">
    <property type="entry name" value="Amino_oxidase"/>
</dbReference>
<dbReference type="OrthoDB" id="9774675at2"/>
<evidence type="ECO:0000313" key="8">
    <source>
        <dbReference type="Proteomes" id="UP000036176"/>
    </source>
</evidence>
<proteinExistence type="predicted"/>
<keyword evidence="4" id="KW-0521">NADP</keyword>
<dbReference type="EC" id="1.3.99.31" evidence="7"/>
<organism evidence="7 8">
    <name type="scientific">Mycolicibacterium chubuense</name>
    <name type="common">Mycobacterium chubuense</name>
    <dbReference type="NCBI Taxonomy" id="1800"/>
    <lineage>
        <taxon>Bacteria</taxon>
        <taxon>Bacillati</taxon>
        <taxon>Actinomycetota</taxon>
        <taxon>Actinomycetes</taxon>
        <taxon>Mycobacteriales</taxon>
        <taxon>Mycobacteriaceae</taxon>
        <taxon>Mycolicibacterium</taxon>
    </lineage>
</organism>
<evidence type="ECO:0000256" key="5">
    <source>
        <dbReference type="ARBA" id="ARBA00023027"/>
    </source>
</evidence>
<protein>
    <submittedName>
        <fullName evidence="7">Phytoene desaturase (Lycopene-forming)</fullName>
        <ecNumber evidence="7">1.3.99.31</ecNumber>
    </submittedName>
</protein>
<sequence length="522" mass="56840">MDAEAIVIGAGTGGLTAGAYLAALGRRVVVVDRQPMPGGNTASFTHDGYEFDIGLHYIGGWAGSHPGLRDVLEPLGIDLHYRELDPDGFDQLLFDDMAFRVPRGVEEFRARLHEQFPDEHERIDRHLQRIATISQELEATAPVRLEPRSVLSTVWRTKVTTATAATTLGRWFDHLGCSPRLRTVLNWCHGINGVAPSKISLGMHAVGVMHYLAGAWYPEGGGRSVVDALTAVILDHGGELVLDSEVERIHADDEGVCGVRVTDRCGASMELSTRTVISAADIKHTYGQLLADVDVPARVRHRVRGFQMAAPLFVDYLILDRDLRAEQVPAHNWYVFTDDDLDGLYTACGRGEFRINGVFVTAASLKDPDNPRLCRPGQTNLQLMAIAPARPDFWGTGDAYARRKTEFRDALLDLTERAIPGVRDSIAYEEAASPLTWERYLRNSSGTSYGIASTPDQWLMRRPGARTNIPGLFLAGASTRNGHGITGVAVGGMEAAALAAGAPRWPLPRRRRAAGTAAGVAP</sequence>
<feature type="domain" description="Amine oxidase" evidence="6">
    <location>
        <begin position="14"/>
        <end position="497"/>
    </location>
</feature>
<keyword evidence="1" id="KW-0285">Flavoprotein</keyword>
<dbReference type="AlphaFoldDB" id="A0A0J6WIA9"/>
<evidence type="ECO:0000256" key="2">
    <source>
        <dbReference type="ARBA" id="ARBA00022729"/>
    </source>
</evidence>
<dbReference type="InterPro" id="IPR052206">
    <property type="entry name" value="Retinol_saturase"/>
</dbReference>
<dbReference type="GO" id="GO:0016491">
    <property type="term" value="F:oxidoreductase activity"/>
    <property type="evidence" value="ECO:0007669"/>
    <property type="project" value="UniProtKB-KW"/>
</dbReference>
<reference evidence="7 8" key="1">
    <citation type="journal article" date="2015" name="Genome Biol. Evol.">
        <title>Characterization of Three Mycobacterium spp. with Potential Use in Bioremediation by Genome Sequencing and Comparative Genomics.</title>
        <authorList>
            <person name="Das S."/>
            <person name="Pettersson B.M."/>
            <person name="Behra P.R."/>
            <person name="Ramesh M."/>
            <person name="Dasgupta S."/>
            <person name="Bhattacharya A."/>
            <person name="Kirsebom L.A."/>
        </authorList>
    </citation>
    <scope>NUCLEOTIDE SEQUENCE [LARGE SCALE GENOMIC DNA]</scope>
    <source>
        <strain evidence="7 8">DSM 44219</strain>
    </source>
</reference>
<keyword evidence="3" id="KW-0274">FAD</keyword>
<comment type="caution">
    <text evidence="7">The sequence shown here is derived from an EMBL/GenBank/DDBJ whole genome shotgun (WGS) entry which is preliminary data.</text>
</comment>
<dbReference type="Proteomes" id="UP000036176">
    <property type="component" value="Unassembled WGS sequence"/>
</dbReference>
<evidence type="ECO:0000259" key="6">
    <source>
        <dbReference type="Pfam" id="PF01593"/>
    </source>
</evidence>
<dbReference type="InterPro" id="IPR036188">
    <property type="entry name" value="FAD/NAD-bd_sf"/>
</dbReference>
<dbReference type="Gene3D" id="3.50.50.60">
    <property type="entry name" value="FAD/NAD(P)-binding domain"/>
    <property type="match status" value="2"/>
</dbReference>
<dbReference type="PANTHER" id="PTHR46091">
    <property type="entry name" value="BLR7054 PROTEIN"/>
    <property type="match status" value="1"/>
</dbReference>
<gene>
    <name evidence="7" type="primary">crtI_2</name>
    <name evidence="7" type="ORF">MCHUDSM44219_01820</name>
</gene>
<accession>A0A0J6WIA9</accession>
<dbReference type="RefSeq" id="WP_048417864.1">
    <property type="nucleotide sequence ID" value="NZ_JYNX01000031.1"/>
</dbReference>
<evidence type="ECO:0000256" key="3">
    <source>
        <dbReference type="ARBA" id="ARBA00022827"/>
    </source>
</evidence>
<keyword evidence="5" id="KW-0520">NAD</keyword>
<dbReference type="PATRIC" id="fig|1800.3.peg.1828"/>
<keyword evidence="2" id="KW-0732">Signal</keyword>
<evidence type="ECO:0000256" key="1">
    <source>
        <dbReference type="ARBA" id="ARBA00022630"/>
    </source>
</evidence>
<dbReference type="PANTHER" id="PTHR46091:SF3">
    <property type="entry name" value="AMINE OXIDASE DOMAIN-CONTAINING PROTEIN"/>
    <property type="match status" value="1"/>
</dbReference>
<evidence type="ECO:0000313" key="7">
    <source>
        <dbReference type="EMBL" id="KMO81467.1"/>
    </source>
</evidence>
<name>A0A0J6WIA9_MYCCU</name>
<evidence type="ECO:0000256" key="4">
    <source>
        <dbReference type="ARBA" id="ARBA00022857"/>
    </source>
</evidence>
<keyword evidence="8" id="KW-1185">Reference proteome</keyword>